<dbReference type="Proteomes" id="UP001295462">
    <property type="component" value="Unassembled WGS sequence"/>
</dbReference>
<comment type="caution">
    <text evidence="1">The sequence shown here is derived from an EMBL/GenBank/DDBJ whole genome shotgun (WGS) entry which is preliminary data.</text>
</comment>
<reference evidence="1" key="1">
    <citation type="submission" date="2022-01" db="EMBL/GenBank/DDBJ databases">
        <authorList>
            <person name="Lagorce A."/>
        </authorList>
    </citation>
    <scope>NUCLEOTIDE SEQUENCE</scope>
    <source>
        <strain evidence="1">Th15_F1_A12</strain>
    </source>
</reference>
<dbReference type="AlphaFoldDB" id="A0AAU9QY11"/>
<protein>
    <submittedName>
        <fullName evidence="1">Uncharacterized protein</fullName>
    </submittedName>
</protein>
<name>A0AAU9QY11_9VIBR</name>
<proteinExistence type="predicted"/>
<accession>A0AAU9QY11</accession>
<dbReference type="RefSeq" id="WP_409588150.1">
    <property type="nucleotide sequence ID" value="NZ_CAKMTZ010000002.1"/>
</dbReference>
<evidence type="ECO:0000313" key="2">
    <source>
        <dbReference type="Proteomes" id="UP001295462"/>
    </source>
</evidence>
<gene>
    <name evidence="1" type="ORF">THF1A12_90090</name>
</gene>
<organism evidence="1 2">
    <name type="scientific">Vibrio jasicida</name>
    <dbReference type="NCBI Taxonomy" id="766224"/>
    <lineage>
        <taxon>Bacteria</taxon>
        <taxon>Pseudomonadati</taxon>
        <taxon>Pseudomonadota</taxon>
        <taxon>Gammaproteobacteria</taxon>
        <taxon>Vibrionales</taxon>
        <taxon>Vibrionaceae</taxon>
        <taxon>Vibrio</taxon>
    </lineage>
</organism>
<sequence length="210" mass="23706">MENVEYLDKEHKITQIELDKFDPTSVNVLDYPDLAKLTRLIELKKEETSKREEKVKSLTDGILNLKSSAEIQLAVNELASFFVDNVKLVNYENLKALSKALSLKTDKPKSGKSSNPTYVAVNIADFEKEAPNVFNYLKEFESDTARPMASNADVFVVQKKKNFSSKATEAANKDNFEKVGNALDKLKLGSHSLDRTSGIIFYDLKEDQFK</sequence>
<evidence type="ECO:0000313" key="1">
    <source>
        <dbReference type="EMBL" id="CAH1603986.1"/>
    </source>
</evidence>
<dbReference type="EMBL" id="CAKMUD010000149">
    <property type="protein sequence ID" value="CAH1603986.1"/>
    <property type="molecule type" value="Genomic_DNA"/>
</dbReference>